<dbReference type="Proteomes" id="UP000256709">
    <property type="component" value="Unassembled WGS sequence"/>
</dbReference>
<accession>A0A3E0W829</accession>
<name>A0A3E0W829_9MICO</name>
<reference evidence="1 2" key="1">
    <citation type="submission" date="2017-04" db="EMBL/GenBank/DDBJ databases">
        <title>Comparative genome analysis of Subtercola boreus.</title>
        <authorList>
            <person name="Cho Y.-J."/>
            <person name="Cho A."/>
            <person name="Kim O.-S."/>
            <person name="Lee J.-I."/>
        </authorList>
    </citation>
    <scope>NUCLEOTIDE SEQUENCE [LARGE SCALE GENOMIC DNA]</scope>
    <source>
        <strain evidence="1 2">P27444</strain>
    </source>
</reference>
<proteinExistence type="predicted"/>
<protein>
    <recommendedName>
        <fullName evidence="3">DUF222 domain-containing protein</fullName>
    </recommendedName>
</protein>
<evidence type="ECO:0000313" key="2">
    <source>
        <dbReference type="Proteomes" id="UP000256709"/>
    </source>
</evidence>
<dbReference type="RefSeq" id="WP_216364062.1">
    <property type="nucleotide sequence ID" value="NZ_NBXA01000001.1"/>
</dbReference>
<evidence type="ECO:0008006" key="3">
    <source>
        <dbReference type="Google" id="ProtNLM"/>
    </source>
</evidence>
<sequence length="121" mass="12533">MNQPAAASIDIASVMHSLVDALQGLGVLPGSGVGAAAPCGLADEDVMVATAEVESLGRIVDGLRVRMAGEVAALSAVEYGDEGLSKSHGFRSVQLFLESVTQASKRTVQDRLRLATRTHTT</sequence>
<comment type="caution">
    <text evidence="1">The sequence shown here is derived from an EMBL/GenBank/DDBJ whole genome shotgun (WGS) entry which is preliminary data.</text>
</comment>
<gene>
    <name evidence="1" type="ORF">B7R21_01105</name>
</gene>
<dbReference type="AlphaFoldDB" id="A0A3E0W829"/>
<evidence type="ECO:0000313" key="1">
    <source>
        <dbReference type="EMBL" id="RFA17357.1"/>
    </source>
</evidence>
<dbReference type="EMBL" id="NBXA01000001">
    <property type="protein sequence ID" value="RFA17357.1"/>
    <property type="molecule type" value="Genomic_DNA"/>
</dbReference>
<feature type="non-terminal residue" evidence="1">
    <location>
        <position position="121"/>
    </location>
</feature>
<organism evidence="1 2">
    <name type="scientific">Subtercola boreus</name>
    <dbReference type="NCBI Taxonomy" id="120213"/>
    <lineage>
        <taxon>Bacteria</taxon>
        <taxon>Bacillati</taxon>
        <taxon>Actinomycetota</taxon>
        <taxon>Actinomycetes</taxon>
        <taxon>Micrococcales</taxon>
        <taxon>Microbacteriaceae</taxon>
        <taxon>Subtercola</taxon>
    </lineage>
</organism>